<gene>
    <name evidence="1" type="ORF">A2725_01700</name>
</gene>
<dbReference type="AlphaFoldDB" id="A0A1F6LJK1"/>
<name>A0A1F6LJK1_9BACT</name>
<dbReference type="EMBL" id="MFPS01000007">
    <property type="protein sequence ID" value="OGH59516.1"/>
    <property type="molecule type" value="Genomic_DNA"/>
</dbReference>
<protein>
    <submittedName>
        <fullName evidence="1">Uncharacterized protein</fullName>
    </submittedName>
</protein>
<accession>A0A1F6LJK1</accession>
<sequence length="100" mass="12097">MCTKHLQLYILYNLDVAQDEAAQYIAQLEKDKRNYFIADLERSSPARIKIWVWERYQITDKGCFVFRLKELIYTVLKIIHKNCREKIDSFFGCDTIEKWI</sequence>
<reference evidence="1 2" key="1">
    <citation type="journal article" date="2016" name="Nat. Commun.">
        <title>Thousands of microbial genomes shed light on interconnected biogeochemical processes in an aquifer system.</title>
        <authorList>
            <person name="Anantharaman K."/>
            <person name="Brown C.T."/>
            <person name="Hug L.A."/>
            <person name="Sharon I."/>
            <person name="Castelle C.J."/>
            <person name="Probst A.J."/>
            <person name="Thomas B.C."/>
            <person name="Singh A."/>
            <person name="Wilkins M.J."/>
            <person name="Karaoz U."/>
            <person name="Brodie E.L."/>
            <person name="Williams K.H."/>
            <person name="Hubbard S.S."/>
            <person name="Banfield J.F."/>
        </authorList>
    </citation>
    <scope>NUCLEOTIDE SEQUENCE [LARGE SCALE GENOMIC DNA]</scope>
</reference>
<evidence type="ECO:0000313" key="1">
    <source>
        <dbReference type="EMBL" id="OGH59516.1"/>
    </source>
</evidence>
<dbReference type="Proteomes" id="UP000177067">
    <property type="component" value="Unassembled WGS sequence"/>
</dbReference>
<comment type="caution">
    <text evidence="1">The sequence shown here is derived from an EMBL/GenBank/DDBJ whole genome shotgun (WGS) entry which is preliminary data.</text>
</comment>
<organism evidence="1 2">
    <name type="scientific">Candidatus Magasanikbacteria bacterium RIFCSPHIGHO2_01_FULL_33_34</name>
    <dbReference type="NCBI Taxonomy" id="1798671"/>
    <lineage>
        <taxon>Bacteria</taxon>
        <taxon>Candidatus Magasanikiibacteriota</taxon>
    </lineage>
</organism>
<evidence type="ECO:0000313" key="2">
    <source>
        <dbReference type="Proteomes" id="UP000177067"/>
    </source>
</evidence>
<proteinExistence type="predicted"/>